<feature type="transmembrane region" description="Helical" evidence="2">
    <location>
        <begin position="163"/>
        <end position="185"/>
    </location>
</feature>
<sequence length="278" mass="29121">MQKSILFLLAAQCAQVLGQPYSVPPSDLASQTDDHHPTLVDRSYGEILQVLEIRHGDDSDSDKARIVVRATTATTTDSTMSTTDSTTSTISETTTSSTTSSTTTSETTTSTTTSSTTTSATTTSTTSGSTTTSTASTTTSTSTATATSTESTAMKAYNHKGNIAAIIFGVCLISLFLGISIIHCARDRAKSRRIAARELLKASAVSSEPLAHSKTNSTANLLPERSSMMFKQNPFTDSCPPQSATSPTPDNNVPANSKGHIMEHGTAGTANPHRMSLV</sequence>
<evidence type="ECO:0000256" key="3">
    <source>
        <dbReference type="SAM" id="SignalP"/>
    </source>
</evidence>
<gene>
    <name evidence="4" type="ORF">N7532_003013</name>
</gene>
<protein>
    <recommendedName>
        <fullName evidence="6">Mid2 domain-containing protein</fullName>
    </recommendedName>
</protein>
<evidence type="ECO:0008006" key="6">
    <source>
        <dbReference type="Google" id="ProtNLM"/>
    </source>
</evidence>
<feature type="chain" id="PRO_5040991979" description="Mid2 domain-containing protein" evidence="3">
    <location>
        <begin position="19"/>
        <end position="278"/>
    </location>
</feature>
<comment type="caution">
    <text evidence="4">The sequence shown here is derived from an EMBL/GenBank/DDBJ whole genome shotgun (WGS) entry which is preliminary data.</text>
</comment>
<dbReference type="AlphaFoldDB" id="A0A9W9FLR1"/>
<dbReference type="GeneID" id="81354486"/>
<proteinExistence type="predicted"/>
<dbReference type="RefSeq" id="XP_056475864.1">
    <property type="nucleotide sequence ID" value="XM_056615507.1"/>
</dbReference>
<dbReference type="EMBL" id="JAPQKI010000004">
    <property type="protein sequence ID" value="KAJ5102484.1"/>
    <property type="molecule type" value="Genomic_DNA"/>
</dbReference>
<feature type="region of interest" description="Disordered" evidence="1">
    <location>
        <begin position="74"/>
        <end position="140"/>
    </location>
</feature>
<keyword evidence="5" id="KW-1185">Reference proteome</keyword>
<evidence type="ECO:0000256" key="2">
    <source>
        <dbReference type="SAM" id="Phobius"/>
    </source>
</evidence>
<keyword evidence="2" id="KW-0812">Transmembrane</keyword>
<evidence type="ECO:0000313" key="5">
    <source>
        <dbReference type="Proteomes" id="UP001149074"/>
    </source>
</evidence>
<reference evidence="4" key="2">
    <citation type="journal article" date="2023" name="IMA Fungus">
        <title>Comparative genomic study of the Penicillium genus elucidates a diverse pangenome and 15 lateral gene transfer events.</title>
        <authorList>
            <person name="Petersen C."/>
            <person name="Sorensen T."/>
            <person name="Nielsen M.R."/>
            <person name="Sondergaard T.E."/>
            <person name="Sorensen J.L."/>
            <person name="Fitzpatrick D.A."/>
            <person name="Frisvad J.C."/>
            <person name="Nielsen K.L."/>
        </authorList>
    </citation>
    <scope>NUCLEOTIDE SEQUENCE</scope>
    <source>
        <strain evidence="4">IBT 30761</strain>
    </source>
</reference>
<dbReference type="Proteomes" id="UP001149074">
    <property type="component" value="Unassembled WGS sequence"/>
</dbReference>
<keyword evidence="3" id="KW-0732">Signal</keyword>
<evidence type="ECO:0000256" key="1">
    <source>
        <dbReference type="SAM" id="MobiDB-lite"/>
    </source>
</evidence>
<keyword evidence="2" id="KW-1133">Transmembrane helix</keyword>
<name>A0A9W9FLR1_9EURO</name>
<reference evidence="4" key="1">
    <citation type="submission" date="2022-11" db="EMBL/GenBank/DDBJ databases">
        <authorList>
            <person name="Petersen C."/>
        </authorList>
    </citation>
    <scope>NUCLEOTIDE SEQUENCE</scope>
    <source>
        <strain evidence="4">IBT 30761</strain>
    </source>
</reference>
<dbReference type="OrthoDB" id="4366245at2759"/>
<feature type="compositionally biased region" description="Polar residues" evidence="1">
    <location>
        <begin position="231"/>
        <end position="255"/>
    </location>
</feature>
<organism evidence="4 5">
    <name type="scientific">Penicillium argentinense</name>
    <dbReference type="NCBI Taxonomy" id="1131581"/>
    <lineage>
        <taxon>Eukaryota</taxon>
        <taxon>Fungi</taxon>
        <taxon>Dikarya</taxon>
        <taxon>Ascomycota</taxon>
        <taxon>Pezizomycotina</taxon>
        <taxon>Eurotiomycetes</taxon>
        <taxon>Eurotiomycetidae</taxon>
        <taxon>Eurotiales</taxon>
        <taxon>Aspergillaceae</taxon>
        <taxon>Penicillium</taxon>
    </lineage>
</organism>
<keyword evidence="2" id="KW-0472">Membrane</keyword>
<feature type="signal peptide" evidence="3">
    <location>
        <begin position="1"/>
        <end position="18"/>
    </location>
</feature>
<evidence type="ECO:0000313" key="4">
    <source>
        <dbReference type="EMBL" id="KAJ5102484.1"/>
    </source>
</evidence>
<feature type="region of interest" description="Disordered" evidence="1">
    <location>
        <begin position="231"/>
        <end position="278"/>
    </location>
</feature>
<accession>A0A9W9FLR1</accession>